<sequence length="98" mass="10241">MKLKMRVLLALPMAAIFAVGAVAAPASAVTQTGFRSCSVNYIVKITTVSKGTTSVWVAGWSDYETFSTSTTHHWYSNVHGGEWGVSAPTLSAAGATCA</sequence>
<protein>
    <recommendedName>
        <fullName evidence="4">Secreted protein</fullName>
    </recommendedName>
</protein>
<dbReference type="RefSeq" id="WP_286328888.1">
    <property type="nucleotide sequence ID" value="NZ_AP027734.1"/>
</dbReference>
<accession>A0ABM8H1T6</accession>
<feature type="signal peptide" evidence="1">
    <location>
        <begin position="1"/>
        <end position="23"/>
    </location>
</feature>
<reference evidence="3" key="1">
    <citation type="journal article" date="2019" name="Int. J. Syst. Evol. Microbiol.">
        <title>The Global Catalogue of Microorganisms (GCM) 10K type strain sequencing project: providing services to taxonomists for standard genome sequencing and annotation.</title>
        <authorList>
            <consortium name="The Broad Institute Genomics Platform"/>
            <consortium name="The Broad Institute Genome Sequencing Center for Infectious Disease"/>
            <person name="Wu L."/>
            <person name="Ma J."/>
        </authorList>
    </citation>
    <scope>NUCLEOTIDE SEQUENCE [LARGE SCALE GENOMIC DNA]</scope>
    <source>
        <strain evidence="3">NBRC 109019</strain>
    </source>
</reference>
<proteinExistence type="predicted"/>
<keyword evidence="1" id="KW-0732">Signal</keyword>
<feature type="chain" id="PRO_5046804191" description="Secreted protein" evidence="1">
    <location>
        <begin position="24"/>
        <end position="98"/>
    </location>
</feature>
<name>A0ABM8H1T6_9MICO</name>
<dbReference type="EMBL" id="AP027734">
    <property type="protein sequence ID" value="BDZ54713.1"/>
    <property type="molecule type" value="Genomic_DNA"/>
</dbReference>
<evidence type="ECO:0008006" key="4">
    <source>
        <dbReference type="Google" id="ProtNLM"/>
    </source>
</evidence>
<dbReference type="Proteomes" id="UP001321477">
    <property type="component" value="Chromosome"/>
</dbReference>
<evidence type="ECO:0000313" key="2">
    <source>
        <dbReference type="EMBL" id="BDZ54713.1"/>
    </source>
</evidence>
<evidence type="ECO:0000313" key="3">
    <source>
        <dbReference type="Proteomes" id="UP001321477"/>
    </source>
</evidence>
<evidence type="ECO:0000256" key="1">
    <source>
        <dbReference type="SAM" id="SignalP"/>
    </source>
</evidence>
<keyword evidence="3" id="KW-1185">Reference proteome</keyword>
<gene>
    <name evidence="2" type="ORF">GCM10025870_17860</name>
</gene>
<organism evidence="2 3">
    <name type="scientific">Agromyces marinus</name>
    <dbReference type="NCBI Taxonomy" id="1389020"/>
    <lineage>
        <taxon>Bacteria</taxon>
        <taxon>Bacillati</taxon>
        <taxon>Actinomycetota</taxon>
        <taxon>Actinomycetes</taxon>
        <taxon>Micrococcales</taxon>
        <taxon>Microbacteriaceae</taxon>
        <taxon>Agromyces</taxon>
    </lineage>
</organism>